<dbReference type="AlphaFoldDB" id="A0A921ZDM0"/>
<protein>
    <submittedName>
        <fullName evidence="2">Uncharacterized protein</fullName>
    </submittedName>
</protein>
<name>A0A921ZDM0_MANSE</name>
<reference evidence="2" key="1">
    <citation type="journal article" date="2016" name="Insect Biochem. Mol. Biol.">
        <title>Multifaceted biological insights from a draft genome sequence of the tobacco hornworm moth, Manduca sexta.</title>
        <authorList>
            <person name="Kanost M.R."/>
            <person name="Arrese E.L."/>
            <person name="Cao X."/>
            <person name="Chen Y.R."/>
            <person name="Chellapilla S."/>
            <person name="Goldsmith M.R."/>
            <person name="Grosse-Wilde E."/>
            <person name="Heckel D.G."/>
            <person name="Herndon N."/>
            <person name="Jiang H."/>
            <person name="Papanicolaou A."/>
            <person name="Qu J."/>
            <person name="Soulages J.L."/>
            <person name="Vogel H."/>
            <person name="Walters J."/>
            <person name="Waterhouse R.M."/>
            <person name="Ahn S.J."/>
            <person name="Almeida F.C."/>
            <person name="An C."/>
            <person name="Aqrawi P."/>
            <person name="Bretschneider A."/>
            <person name="Bryant W.B."/>
            <person name="Bucks S."/>
            <person name="Chao H."/>
            <person name="Chevignon G."/>
            <person name="Christen J.M."/>
            <person name="Clarke D.F."/>
            <person name="Dittmer N.T."/>
            <person name="Ferguson L.C.F."/>
            <person name="Garavelou S."/>
            <person name="Gordon K.H.J."/>
            <person name="Gunaratna R.T."/>
            <person name="Han Y."/>
            <person name="Hauser F."/>
            <person name="He Y."/>
            <person name="Heidel-Fischer H."/>
            <person name="Hirsh A."/>
            <person name="Hu Y."/>
            <person name="Jiang H."/>
            <person name="Kalra D."/>
            <person name="Klinner C."/>
            <person name="Konig C."/>
            <person name="Kovar C."/>
            <person name="Kroll A.R."/>
            <person name="Kuwar S.S."/>
            <person name="Lee S.L."/>
            <person name="Lehman R."/>
            <person name="Li K."/>
            <person name="Li Z."/>
            <person name="Liang H."/>
            <person name="Lovelace S."/>
            <person name="Lu Z."/>
            <person name="Mansfield J.H."/>
            <person name="McCulloch K.J."/>
            <person name="Mathew T."/>
            <person name="Morton B."/>
            <person name="Muzny D.M."/>
            <person name="Neunemann D."/>
            <person name="Ongeri F."/>
            <person name="Pauchet Y."/>
            <person name="Pu L.L."/>
            <person name="Pyrousis I."/>
            <person name="Rao X.J."/>
            <person name="Redding A."/>
            <person name="Roesel C."/>
            <person name="Sanchez-Gracia A."/>
            <person name="Schaack S."/>
            <person name="Shukla A."/>
            <person name="Tetreau G."/>
            <person name="Wang Y."/>
            <person name="Xiong G.H."/>
            <person name="Traut W."/>
            <person name="Walsh T.K."/>
            <person name="Worley K.C."/>
            <person name="Wu D."/>
            <person name="Wu W."/>
            <person name="Wu Y.Q."/>
            <person name="Zhang X."/>
            <person name="Zou Z."/>
            <person name="Zucker H."/>
            <person name="Briscoe A.D."/>
            <person name="Burmester T."/>
            <person name="Clem R.J."/>
            <person name="Feyereisen R."/>
            <person name="Grimmelikhuijzen C.J.P."/>
            <person name="Hamodrakas S.J."/>
            <person name="Hansson B.S."/>
            <person name="Huguet E."/>
            <person name="Jermiin L.S."/>
            <person name="Lan Q."/>
            <person name="Lehman H.K."/>
            <person name="Lorenzen M."/>
            <person name="Merzendorfer H."/>
            <person name="Michalopoulos I."/>
            <person name="Morton D.B."/>
            <person name="Muthukrishnan S."/>
            <person name="Oakeshott J.G."/>
            <person name="Palmer W."/>
            <person name="Park Y."/>
            <person name="Passarelli A.L."/>
            <person name="Rozas J."/>
            <person name="Schwartz L.M."/>
            <person name="Smith W."/>
            <person name="Southgate A."/>
            <person name="Vilcinskas A."/>
            <person name="Vogt R."/>
            <person name="Wang P."/>
            <person name="Werren J."/>
            <person name="Yu X.Q."/>
            <person name="Zhou J.J."/>
            <person name="Brown S.J."/>
            <person name="Scherer S.E."/>
            <person name="Richards S."/>
            <person name="Blissard G.W."/>
        </authorList>
    </citation>
    <scope>NUCLEOTIDE SEQUENCE</scope>
</reference>
<feature type="transmembrane region" description="Helical" evidence="1">
    <location>
        <begin position="61"/>
        <end position="81"/>
    </location>
</feature>
<reference evidence="2" key="2">
    <citation type="submission" date="2020-12" db="EMBL/GenBank/DDBJ databases">
        <authorList>
            <person name="Kanost M."/>
        </authorList>
    </citation>
    <scope>NUCLEOTIDE SEQUENCE</scope>
</reference>
<dbReference type="Proteomes" id="UP000791440">
    <property type="component" value="Unassembled WGS sequence"/>
</dbReference>
<feature type="transmembrane region" description="Helical" evidence="1">
    <location>
        <begin position="93"/>
        <end position="113"/>
    </location>
</feature>
<organism evidence="2 3">
    <name type="scientific">Manduca sexta</name>
    <name type="common">Tobacco hawkmoth</name>
    <name type="synonym">Tobacco hornworm</name>
    <dbReference type="NCBI Taxonomy" id="7130"/>
    <lineage>
        <taxon>Eukaryota</taxon>
        <taxon>Metazoa</taxon>
        <taxon>Ecdysozoa</taxon>
        <taxon>Arthropoda</taxon>
        <taxon>Hexapoda</taxon>
        <taxon>Insecta</taxon>
        <taxon>Pterygota</taxon>
        <taxon>Neoptera</taxon>
        <taxon>Endopterygota</taxon>
        <taxon>Lepidoptera</taxon>
        <taxon>Glossata</taxon>
        <taxon>Ditrysia</taxon>
        <taxon>Bombycoidea</taxon>
        <taxon>Sphingidae</taxon>
        <taxon>Sphinginae</taxon>
        <taxon>Sphingini</taxon>
        <taxon>Manduca</taxon>
    </lineage>
</organism>
<comment type="caution">
    <text evidence="2">The sequence shown here is derived from an EMBL/GenBank/DDBJ whole genome shotgun (WGS) entry which is preliminary data.</text>
</comment>
<keyword evidence="3" id="KW-1185">Reference proteome</keyword>
<feature type="transmembrane region" description="Helical" evidence="1">
    <location>
        <begin position="21"/>
        <end position="41"/>
    </location>
</feature>
<feature type="transmembrane region" description="Helical" evidence="1">
    <location>
        <begin position="119"/>
        <end position="140"/>
    </location>
</feature>
<dbReference type="EMBL" id="JH668501">
    <property type="protein sequence ID" value="KAG6455909.1"/>
    <property type="molecule type" value="Genomic_DNA"/>
</dbReference>
<gene>
    <name evidence="2" type="ORF">O3G_MSEX009449</name>
</gene>
<keyword evidence="1" id="KW-0812">Transmembrane</keyword>
<keyword evidence="1" id="KW-0472">Membrane</keyword>
<evidence type="ECO:0000313" key="2">
    <source>
        <dbReference type="EMBL" id="KAG6455909.1"/>
    </source>
</evidence>
<dbReference type="OrthoDB" id="6927247at2759"/>
<accession>A0A921ZDM0</accession>
<proteinExistence type="predicted"/>
<evidence type="ECO:0000313" key="3">
    <source>
        <dbReference type="Proteomes" id="UP000791440"/>
    </source>
</evidence>
<keyword evidence="1" id="KW-1133">Transmembrane helix</keyword>
<sequence>MYCDWPQLGRCCFCLPLRRGVLTFGYINLLFSAFLVGVYSYSVHHDVNSISMYHGMSFSLPAELCVAIYCLEVIFNAVLIYGTHKRSTPHIRVFYYFAIATTIAPMLMTILDYTNYSHIGLVLEMALLSLSSLFLNLYLITLVRSLLRKLDMEGPNLYDNPLHQIVTGEAKVEHNGIYNNTTVEPVDV</sequence>
<evidence type="ECO:0000256" key="1">
    <source>
        <dbReference type="SAM" id="Phobius"/>
    </source>
</evidence>